<name>A0ACA9MP18_9GLOM</name>
<evidence type="ECO:0000313" key="1">
    <source>
        <dbReference type="EMBL" id="CAG8604482.1"/>
    </source>
</evidence>
<proteinExistence type="predicted"/>
<gene>
    <name evidence="1" type="ORF">DHETER_LOCUS7387</name>
</gene>
<dbReference type="Proteomes" id="UP000789702">
    <property type="component" value="Unassembled WGS sequence"/>
</dbReference>
<organism evidence="1 2">
    <name type="scientific">Dentiscutata heterogama</name>
    <dbReference type="NCBI Taxonomy" id="1316150"/>
    <lineage>
        <taxon>Eukaryota</taxon>
        <taxon>Fungi</taxon>
        <taxon>Fungi incertae sedis</taxon>
        <taxon>Mucoromycota</taxon>
        <taxon>Glomeromycotina</taxon>
        <taxon>Glomeromycetes</taxon>
        <taxon>Diversisporales</taxon>
        <taxon>Gigasporaceae</taxon>
        <taxon>Dentiscutata</taxon>
    </lineage>
</organism>
<accession>A0ACA9MP18</accession>
<comment type="caution">
    <text evidence="1">The sequence shown here is derived from an EMBL/GenBank/DDBJ whole genome shotgun (WGS) entry which is preliminary data.</text>
</comment>
<reference evidence="1" key="1">
    <citation type="submission" date="2021-06" db="EMBL/GenBank/DDBJ databases">
        <authorList>
            <person name="Kallberg Y."/>
            <person name="Tangrot J."/>
            <person name="Rosling A."/>
        </authorList>
    </citation>
    <scope>NUCLEOTIDE SEQUENCE</scope>
    <source>
        <strain evidence="1">IL203A</strain>
    </source>
</reference>
<sequence length="205" mass="23065">MPSPAINVSVVPYSVITLISAISSLKSRHPHALGKPAIEVWPELHTLIPKLNNVRASGKGLQGYDYYLEQQRDGYKEETYVNCSFSPIYKLDGTVWGVINIIPEVTEKVLNNQRLITLGNLSLKTAGAEYLESACNIIMKTLQNNKDIPYSLIYLVENHDPKKAGSKSLIARLVATTFDEVCKEEFIHGKLKRYIPDYFPETHET</sequence>
<dbReference type="EMBL" id="CAJVPU010010308">
    <property type="protein sequence ID" value="CAG8604482.1"/>
    <property type="molecule type" value="Genomic_DNA"/>
</dbReference>
<evidence type="ECO:0000313" key="2">
    <source>
        <dbReference type="Proteomes" id="UP000789702"/>
    </source>
</evidence>
<protein>
    <submittedName>
        <fullName evidence="1">2368_t:CDS:1</fullName>
    </submittedName>
</protein>
<keyword evidence="2" id="KW-1185">Reference proteome</keyword>
<feature type="non-terminal residue" evidence="1">
    <location>
        <position position="205"/>
    </location>
</feature>